<feature type="chain" id="PRO_5046807208" evidence="1">
    <location>
        <begin position="31"/>
        <end position="268"/>
    </location>
</feature>
<gene>
    <name evidence="2" type="ORF">GCM10023307_26790</name>
</gene>
<keyword evidence="3" id="KW-1185">Reference proteome</keyword>
<proteinExistence type="predicted"/>
<dbReference type="Proteomes" id="UP001499959">
    <property type="component" value="Unassembled WGS sequence"/>
</dbReference>
<evidence type="ECO:0000256" key="1">
    <source>
        <dbReference type="SAM" id="SignalP"/>
    </source>
</evidence>
<sequence length="268" mass="29607">MIGMRSHTTRGMLALVGTMMAALLAAPLAAADQDKPVSAIVQRAMLASVVRHCSEAYPKLAPTLKAKLDAWNAEHADANTAADAFIADLPSDNRAQIDRTVLVVEQTASDMLGAARRQAAGELFCSQAFDSFGSTSSEGYYDADNLDEAMGMYYMTMRSAEIGREMCVARYPHLAGHADEALAEWRVREAPIIARIESTFDRMQRENPDSARHLMEMVERNARKILSVAIDNGQEIYCRKHFDDLASGEHRRATPKMYRFLEQGSSAQ</sequence>
<dbReference type="EMBL" id="BAABJE010000014">
    <property type="protein sequence ID" value="GAA4799169.1"/>
    <property type="molecule type" value="Genomic_DNA"/>
</dbReference>
<accession>A0ABP9BTS1</accession>
<name>A0ABP9BTS1_9GAMM</name>
<feature type="signal peptide" evidence="1">
    <location>
        <begin position="1"/>
        <end position="30"/>
    </location>
</feature>
<organism evidence="2 3">
    <name type="scientific">Lysobacter hankyongensis</name>
    <dbReference type="NCBI Taxonomy" id="1176535"/>
    <lineage>
        <taxon>Bacteria</taxon>
        <taxon>Pseudomonadati</taxon>
        <taxon>Pseudomonadota</taxon>
        <taxon>Gammaproteobacteria</taxon>
        <taxon>Lysobacterales</taxon>
        <taxon>Lysobacteraceae</taxon>
        <taxon>Lysobacter</taxon>
    </lineage>
</organism>
<evidence type="ECO:0000313" key="3">
    <source>
        <dbReference type="Proteomes" id="UP001499959"/>
    </source>
</evidence>
<protein>
    <submittedName>
        <fullName evidence="2">Uncharacterized protein</fullName>
    </submittedName>
</protein>
<keyword evidence="1" id="KW-0732">Signal</keyword>
<reference evidence="3" key="1">
    <citation type="journal article" date="2019" name="Int. J. Syst. Evol. Microbiol.">
        <title>The Global Catalogue of Microorganisms (GCM) 10K type strain sequencing project: providing services to taxonomists for standard genome sequencing and annotation.</title>
        <authorList>
            <consortium name="The Broad Institute Genomics Platform"/>
            <consortium name="The Broad Institute Genome Sequencing Center for Infectious Disease"/>
            <person name="Wu L."/>
            <person name="Ma J."/>
        </authorList>
    </citation>
    <scope>NUCLEOTIDE SEQUENCE [LARGE SCALE GENOMIC DNA]</scope>
    <source>
        <strain evidence="3">JCM 18204</strain>
    </source>
</reference>
<comment type="caution">
    <text evidence="2">The sequence shown here is derived from an EMBL/GenBank/DDBJ whole genome shotgun (WGS) entry which is preliminary data.</text>
</comment>
<evidence type="ECO:0000313" key="2">
    <source>
        <dbReference type="EMBL" id="GAA4799169.1"/>
    </source>
</evidence>